<evidence type="ECO:0000256" key="3">
    <source>
        <dbReference type="ARBA" id="ARBA00022840"/>
    </source>
</evidence>
<dbReference type="SMART" id="SM00382">
    <property type="entry name" value="AAA"/>
    <property type="match status" value="1"/>
</dbReference>
<comment type="catalytic activity">
    <reaction evidence="4">
        <text>an R-cob(III)alamin(out) + ATP + H2O = an R-cob(III)alamin(in) + ADP + phosphate + H(+)</text>
        <dbReference type="Rhea" id="RHEA:17873"/>
        <dbReference type="ChEBI" id="CHEBI:15377"/>
        <dbReference type="ChEBI" id="CHEBI:15378"/>
        <dbReference type="ChEBI" id="CHEBI:30616"/>
        <dbReference type="ChEBI" id="CHEBI:43474"/>
        <dbReference type="ChEBI" id="CHEBI:140785"/>
        <dbReference type="ChEBI" id="CHEBI:456216"/>
        <dbReference type="EC" id="7.6.2.8"/>
    </reaction>
</comment>
<dbReference type="PROSITE" id="PS50893">
    <property type="entry name" value="ABC_TRANSPORTER_2"/>
    <property type="match status" value="1"/>
</dbReference>
<dbReference type="GO" id="GO:0015420">
    <property type="term" value="F:ABC-type vitamin B12 transporter activity"/>
    <property type="evidence" value="ECO:0007669"/>
    <property type="project" value="UniProtKB-EC"/>
</dbReference>
<keyword evidence="1" id="KW-0813">Transport</keyword>
<evidence type="ECO:0000256" key="6">
    <source>
        <dbReference type="ARBA" id="ARBA00066387"/>
    </source>
</evidence>
<evidence type="ECO:0000256" key="5">
    <source>
        <dbReference type="ARBA" id="ARBA00058960"/>
    </source>
</evidence>
<dbReference type="GO" id="GO:0016887">
    <property type="term" value="F:ATP hydrolysis activity"/>
    <property type="evidence" value="ECO:0007669"/>
    <property type="project" value="InterPro"/>
</dbReference>
<evidence type="ECO:0000256" key="8">
    <source>
        <dbReference type="ARBA" id="ARBA00077139"/>
    </source>
</evidence>
<dbReference type="InterPro" id="IPR003439">
    <property type="entry name" value="ABC_transporter-like_ATP-bd"/>
</dbReference>
<dbReference type="Proteomes" id="UP000033038">
    <property type="component" value="Chromosome"/>
</dbReference>
<dbReference type="SUPFAM" id="SSF52540">
    <property type="entry name" value="P-loop containing nucleoside triphosphate hydrolases"/>
    <property type="match status" value="1"/>
</dbReference>
<organism evidence="10 11">
    <name type="scientific">Methanosarcina barkeri str. Wiesmoor</name>
    <dbReference type="NCBI Taxonomy" id="1434109"/>
    <lineage>
        <taxon>Archaea</taxon>
        <taxon>Methanobacteriati</taxon>
        <taxon>Methanobacteriota</taxon>
        <taxon>Stenosarchaea group</taxon>
        <taxon>Methanomicrobia</taxon>
        <taxon>Methanosarcinales</taxon>
        <taxon>Methanosarcinaceae</taxon>
        <taxon>Methanosarcina</taxon>
    </lineage>
</organism>
<protein>
    <recommendedName>
        <fullName evidence="7">Cobalamin import ATP-binding protein BtuD</fullName>
        <ecNumber evidence="6">7.6.2.8</ecNumber>
    </recommendedName>
    <alternativeName>
        <fullName evidence="8">Vitamin B12-transporting ATPase</fullName>
    </alternativeName>
</protein>
<keyword evidence="2" id="KW-0547">Nucleotide-binding</keyword>
<feature type="domain" description="ABC transporter" evidence="9">
    <location>
        <begin position="2"/>
        <end position="237"/>
    </location>
</feature>
<dbReference type="CDD" id="cd03214">
    <property type="entry name" value="ABC_Iron-Siderophores_B12_Hemin"/>
    <property type="match status" value="1"/>
</dbReference>
<dbReference type="PANTHER" id="PTHR42734">
    <property type="entry name" value="METAL TRANSPORT SYSTEM ATP-BINDING PROTEIN TM_0124-RELATED"/>
    <property type="match status" value="1"/>
</dbReference>
<evidence type="ECO:0000313" key="10">
    <source>
        <dbReference type="EMBL" id="AKB51606.1"/>
    </source>
</evidence>
<comment type="function">
    <text evidence="5">Required for corrinoid utilization. Probably part of the ABC transporter complex BtuCDF involved in cobalamin (vitamin B12) import. Probably responsible for energy coupling to the transport system.</text>
</comment>
<evidence type="ECO:0000313" key="11">
    <source>
        <dbReference type="Proteomes" id="UP000033038"/>
    </source>
</evidence>
<dbReference type="HOGENOM" id="CLU_000604_1_11_2"/>
<reference evidence="10 11" key="1">
    <citation type="submission" date="2014-07" db="EMBL/GenBank/DDBJ databases">
        <title>Methanogenic archaea and the global carbon cycle.</title>
        <authorList>
            <person name="Henriksen J.R."/>
            <person name="Luke J."/>
            <person name="Reinhart S."/>
            <person name="Benedict M.N."/>
            <person name="Youngblut N.D."/>
            <person name="Metcalf M.E."/>
            <person name="Whitaker R.J."/>
            <person name="Metcalf W.W."/>
        </authorList>
    </citation>
    <scope>NUCLEOTIDE SEQUENCE [LARGE SCALE GENOMIC DNA]</scope>
    <source>
        <strain evidence="10 11">Wiesmoor</strain>
    </source>
</reference>
<dbReference type="InterPro" id="IPR027417">
    <property type="entry name" value="P-loop_NTPase"/>
</dbReference>
<proteinExistence type="predicted"/>
<evidence type="ECO:0000256" key="1">
    <source>
        <dbReference type="ARBA" id="ARBA00022448"/>
    </source>
</evidence>
<evidence type="ECO:0000256" key="2">
    <source>
        <dbReference type="ARBA" id="ARBA00022741"/>
    </source>
</evidence>
<dbReference type="InterPro" id="IPR050153">
    <property type="entry name" value="Metal_Ion_Import_ABC"/>
</dbReference>
<name>A0A0E3LLP0_METBA</name>
<dbReference type="Pfam" id="PF00005">
    <property type="entry name" value="ABC_tran"/>
    <property type="match status" value="1"/>
</dbReference>
<sequence>MLRVHDLYFSYGSVPVLNGISFHVREGELCGLFGPNGSGKTTLFKCCLNFLKTKQGTVHMCGSDISKLSIREMAKIVAYVPQEHKPPFPYLVSEVVLMGRTPHLGGVFGIPRRDKMIAIDALDTLGIADLAERPYSQLSGGQRQMVLMARAIAQDTPLMFLDEPTSALDFQNQMRIWEIMRTIVESGRTIIACSHDPNHVSWFCDRVIVIGNGGIIADGDPAKTINEQTLGQIYQNACTVQTVEGVRIVMPAGLHTWKNEKNQSHTYSQHVEQNTIRRIDYDIGHDKIEQ</sequence>
<dbReference type="PROSITE" id="PS00211">
    <property type="entry name" value="ABC_TRANSPORTER_1"/>
    <property type="match status" value="1"/>
</dbReference>
<dbReference type="InterPro" id="IPR003593">
    <property type="entry name" value="AAA+_ATPase"/>
</dbReference>
<dbReference type="GeneID" id="24823892"/>
<dbReference type="EMBL" id="CP009526">
    <property type="protein sequence ID" value="AKB51606.1"/>
    <property type="molecule type" value="Genomic_DNA"/>
</dbReference>
<dbReference type="PANTHER" id="PTHR42734:SF19">
    <property type="entry name" value="IRON COMPOUNDS ABC TRANSPORTER, ATP-BINDING PROTEIN"/>
    <property type="match status" value="1"/>
</dbReference>
<dbReference type="Gene3D" id="3.40.50.300">
    <property type="entry name" value="P-loop containing nucleotide triphosphate hydrolases"/>
    <property type="match status" value="1"/>
</dbReference>
<dbReference type="PATRIC" id="fig|1434109.4.peg.3038"/>
<dbReference type="EC" id="7.6.2.8" evidence="6"/>
<evidence type="ECO:0000259" key="9">
    <source>
        <dbReference type="PROSITE" id="PS50893"/>
    </source>
</evidence>
<dbReference type="InterPro" id="IPR017871">
    <property type="entry name" value="ABC_transporter-like_CS"/>
</dbReference>
<evidence type="ECO:0000256" key="4">
    <source>
        <dbReference type="ARBA" id="ARBA00050590"/>
    </source>
</evidence>
<dbReference type="KEGG" id="mbw:MSBRW_2353"/>
<accession>A0A0E3LLP0</accession>
<dbReference type="GO" id="GO:0005524">
    <property type="term" value="F:ATP binding"/>
    <property type="evidence" value="ECO:0007669"/>
    <property type="project" value="UniProtKB-KW"/>
</dbReference>
<dbReference type="AlphaFoldDB" id="A0A0E3LLP0"/>
<dbReference type="FunFam" id="3.40.50.300:FF:000134">
    <property type="entry name" value="Iron-enterobactin ABC transporter ATP-binding protein"/>
    <property type="match status" value="1"/>
</dbReference>
<keyword evidence="3 10" id="KW-0067">ATP-binding</keyword>
<evidence type="ECO:0000256" key="7">
    <source>
        <dbReference type="ARBA" id="ARBA00073649"/>
    </source>
</evidence>
<dbReference type="RefSeq" id="WP_011307360.1">
    <property type="nucleotide sequence ID" value="NZ_CP009526.1"/>
</dbReference>
<gene>
    <name evidence="10" type="ORF">MSBRW_2353</name>
</gene>